<dbReference type="SUPFAM" id="SSF56112">
    <property type="entry name" value="Protein kinase-like (PK-like)"/>
    <property type="match status" value="1"/>
</dbReference>
<dbReference type="InterPro" id="IPR011009">
    <property type="entry name" value="Kinase-like_dom_sf"/>
</dbReference>
<gene>
    <name evidence="2" type="ORF">AB0E65_03600</name>
</gene>
<dbReference type="InterPro" id="IPR000719">
    <property type="entry name" value="Prot_kinase_dom"/>
</dbReference>
<dbReference type="Pfam" id="PF01636">
    <property type="entry name" value="APH"/>
    <property type="match status" value="1"/>
</dbReference>
<comment type="caution">
    <text evidence="2">The sequence shown here is derived from an EMBL/GenBank/DDBJ whole genome shotgun (WGS) entry which is preliminary data.</text>
</comment>
<accession>A0ABV2YC74</accession>
<dbReference type="Gene3D" id="1.10.510.10">
    <property type="entry name" value="Transferase(Phosphotransferase) domain 1"/>
    <property type="match status" value="1"/>
</dbReference>
<dbReference type="RefSeq" id="WP_159105566.1">
    <property type="nucleotide sequence ID" value="NZ_BEVZ01000002.1"/>
</dbReference>
<keyword evidence="3" id="KW-1185">Reference proteome</keyword>
<evidence type="ECO:0000313" key="2">
    <source>
        <dbReference type="EMBL" id="MEU3553316.1"/>
    </source>
</evidence>
<protein>
    <submittedName>
        <fullName evidence="2">Phosphotransferase</fullName>
    </submittedName>
</protein>
<feature type="domain" description="Protein kinase" evidence="1">
    <location>
        <begin position="4"/>
        <end position="282"/>
    </location>
</feature>
<proteinExistence type="predicted"/>
<dbReference type="EMBL" id="JBEZUR010000003">
    <property type="protein sequence ID" value="MEU3553316.1"/>
    <property type="molecule type" value="Genomic_DNA"/>
</dbReference>
<reference evidence="2 3" key="1">
    <citation type="submission" date="2024-06" db="EMBL/GenBank/DDBJ databases">
        <title>The Natural Products Discovery Center: Release of the First 8490 Sequenced Strains for Exploring Actinobacteria Biosynthetic Diversity.</title>
        <authorList>
            <person name="Kalkreuter E."/>
            <person name="Kautsar S.A."/>
            <person name="Yang D."/>
            <person name="Bader C.D."/>
            <person name="Teijaro C.N."/>
            <person name="Fluegel L."/>
            <person name="Davis C.M."/>
            <person name="Simpson J.R."/>
            <person name="Lauterbach L."/>
            <person name="Steele A.D."/>
            <person name="Gui C."/>
            <person name="Meng S."/>
            <person name="Li G."/>
            <person name="Viehrig K."/>
            <person name="Ye F."/>
            <person name="Su P."/>
            <person name="Kiefer A.F."/>
            <person name="Nichols A."/>
            <person name="Cepeda A.J."/>
            <person name="Yan W."/>
            <person name="Fan B."/>
            <person name="Jiang Y."/>
            <person name="Adhikari A."/>
            <person name="Zheng C.-J."/>
            <person name="Schuster L."/>
            <person name="Cowan T.M."/>
            <person name="Smanski M.J."/>
            <person name="Chevrette M.G."/>
            <person name="De Carvalho L.P.S."/>
            <person name="Shen B."/>
        </authorList>
    </citation>
    <scope>NUCLEOTIDE SEQUENCE [LARGE SCALE GENOMIC DNA]</scope>
    <source>
        <strain evidence="2 3">NPDC038104</strain>
    </source>
</reference>
<sequence>MLRLPIRDGLGPARLEAVIDHPDFPLSDPVLVHDRGGSRVVRARLGERQVAVKSGTAWGTNRWVALAPVREAQVLRALGRWAVDGTTDAGTWHVQDWHEGRRLDEALTPDSPYEVVRESAFRAAAALAALHEAGWVHGDLQPDHVILTPPGQPDVLIDLALAQPLRGLRRPPVDFPHPGQSVLYEPPEIAAAVLAGRRPVPSTSSDVWSLAASCVMAFTGRTVIDMPWPREDDIARVEQRSAIAAGVRRRFRVPGQIGAVLEAALSPVPSHRPAAAEMAAWLGSSARGGELCS</sequence>
<name>A0ABV2YC74_9ACTN</name>
<organism evidence="2 3">
    <name type="scientific">Streptomyces fragilis</name>
    <dbReference type="NCBI Taxonomy" id="67301"/>
    <lineage>
        <taxon>Bacteria</taxon>
        <taxon>Bacillati</taxon>
        <taxon>Actinomycetota</taxon>
        <taxon>Actinomycetes</taxon>
        <taxon>Kitasatosporales</taxon>
        <taxon>Streptomycetaceae</taxon>
        <taxon>Streptomyces</taxon>
    </lineage>
</organism>
<evidence type="ECO:0000313" key="3">
    <source>
        <dbReference type="Proteomes" id="UP001550850"/>
    </source>
</evidence>
<dbReference type="Proteomes" id="UP001550850">
    <property type="component" value="Unassembled WGS sequence"/>
</dbReference>
<dbReference type="InterPro" id="IPR002575">
    <property type="entry name" value="Aminoglycoside_PTrfase"/>
</dbReference>
<dbReference type="SMART" id="SM00220">
    <property type="entry name" value="S_TKc"/>
    <property type="match status" value="1"/>
</dbReference>
<dbReference type="PROSITE" id="PS50011">
    <property type="entry name" value="PROTEIN_KINASE_DOM"/>
    <property type="match status" value="1"/>
</dbReference>
<evidence type="ECO:0000259" key="1">
    <source>
        <dbReference type="PROSITE" id="PS50011"/>
    </source>
</evidence>